<dbReference type="AlphaFoldDB" id="A0A318Z8T9"/>
<feature type="signal peptide" evidence="1">
    <location>
        <begin position="1"/>
        <end position="23"/>
    </location>
</feature>
<protein>
    <submittedName>
        <fullName evidence="2">Uncharacterized protein</fullName>
    </submittedName>
</protein>
<dbReference type="RefSeq" id="XP_025428786.1">
    <property type="nucleotide sequence ID" value="XM_025575575.1"/>
</dbReference>
<reference evidence="2 3" key="1">
    <citation type="submission" date="2016-12" db="EMBL/GenBank/DDBJ databases">
        <title>The genomes of Aspergillus section Nigri reveals drivers in fungal speciation.</title>
        <authorList>
            <consortium name="DOE Joint Genome Institute"/>
            <person name="Vesth T.C."/>
            <person name="Nybo J."/>
            <person name="Theobald S."/>
            <person name="Brandl J."/>
            <person name="Frisvad J.C."/>
            <person name="Nielsen K.F."/>
            <person name="Lyhne E.K."/>
            <person name="Kogle M.E."/>
            <person name="Kuo A."/>
            <person name="Riley R."/>
            <person name="Clum A."/>
            <person name="Nolan M."/>
            <person name="Lipzen A."/>
            <person name="Salamov A."/>
            <person name="Henrissat B."/>
            <person name="Wiebenga A."/>
            <person name="De Vries R.P."/>
            <person name="Grigoriev I.V."/>
            <person name="Mortensen U.H."/>
            <person name="Andersen M.R."/>
            <person name="Baker S.E."/>
        </authorList>
    </citation>
    <scope>NUCLEOTIDE SEQUENCE [LARGE SCALE GENOMIC DNA]</scope>
    <source>
        <strain evidence="2 3">JOP 1030-1</strain>
    </source>
</reference>
<sequence length="54" mass="5965">MAMMWVVVIIMLLLLMILPSASQFRPVQTRKEGGFAALSISAGRDREKGFNVIA</sequence>
<evidence type="ECO:0000256" key="1">
    <source>
        <dbReference type="SAM" id="SignalP"/>
    </source>
</evidence>
<feature type="chain" id="PRO_5016435340" evidence="1">
    <location>
        <begin position="24"/>
        <end position="54"/>
    </location>
</feature>
<gene>
    <name evidence="2" type="ORF">BP01DRAFT_359035</name>
</gene>
<evidence type="ECO:0000313" key="2">
    <source>
        <dbReference type="EMBL" id="PYH42804.1"/>
    </source>
</evidence>
<keyword evidence="3" id="KW-1185">Reference proteome</keyword>
<dbReference type="Proteomes" id="UP000248349">
    <property type="component" value="Unassembled WGS sequence"/>
</dbReference>
<accession>A0A318Z8T9</accession>
<dbReference type="GeneID" id="37076803"/>
<proteinExistence type="predicted"/>
<name>A0A318Z8T9_9EURO</name>
<organism evidence="2 3">
    <name type="scientific">Aspergillus saccharolyticus JOP 1030-1</name>
    <dbReference type="NCBI Taxonomy" id="1450539"/>
    <lineage>
        <taxon>Eukaryota</taxon>
        <taxon>Fungi</taxon>
        <taxon>Dikarya</taxon>
        <taxon>Ascomycota</taxon>
        <taxon>Pezizomycotina</taxon>
        <taxon>Eurotiomycetes</taxon>
        <taxon>Eurotiomycetidae</taxon>
        <taxon>Eurotiales</taxon>
        <taxon>Aspergillaceae</taxon>
        <taxon>Aspergillus</taxon>
        <taxon>Aspergillus subgen. Circumdati</taxon>
    </lineage>
</organism>
<dbReference type="EMBL" id="KZ821248">
    <property type="protein sequence ID" value="PYH42804.1"/>
    <property type="molecule type" value="Genomic_DNA"/>
</dbReference>
<evidence type="ECO:0000313" key="3">
    <source>
        <dbReference type="Proteomes" id="UP000248349"/>
    </source>
</evidence>
<keyword evidence="1" id="KW-0732">Signal</keyword>